<sequence length="76" mass="8704">MTGATEQALLTNHKPEPQAPSIRVRHTGHAPHYMLLSRVLLWLAAYLPRMPLERRETQDWLRSGGPICLRPIRSPL</sequence>
<evidence type="ECO:0000313" key="2">
    <source>
        <dbReference type="WBParaSite" id="MCU_004616-RA"/>
    </source>
</evidence>
<accession>A0A5K3F0M2</accession>
<reference evidence="2" key="1">
    <citation type="submission" date="2019-11" db="UniProtKB">
        <authorList>
            <consortium name="WormBaseParasite"/>
        </authorList>
    </citation>
    <scope>IDENTIFICATION</scope>
</reference>
<proteinExistence type="predicted"/>
<protein>
    <submittedName>
        <fullName evidence="2">Transposase</fullName>
    </submittedName>
</protein>
<dbReference type="WBParaSite" id="MCU_004616-RA">
    <property type="protein sequence ID" value="MCU_004616-RA"/>
    <property type="gene ID" value="MCU_004616"/>
</dbReference>
<evidence type="ECO:0000256" key="1">
    <source>
        <dbReference type="SAM" id="MobiDB-lite"/>
    </source>
</evidence>
<organism evidence="2">
    <name type="scientific">Mesocestoides corti</name>
    <name type="common">Flatworm</name>
    <dbReference type="NCBI Taxonomy" id="53468"/>
    <lineage>
        <taxon>Eukaryota</taxon>
        <taxon>Metazoa</taxon>
        <taxon>Spiralia</taxon>
        <taxon>Lophotrochozoa</taxon>
        <taxon>Platyhelminthes</taxon>
        <taxon>Cestoda</taxon>
        <taxon>Eucestoda</taxon>
        <taxon>Cyclophyllidea</taxon>
        <taxon>Mesocestoididae</taxon>
        <taxon>Mesocestoides</taxon>
    </lineage>
</organism>
<feature type="compositionally biased region" description="Polar residues" evidence="1">
    <location>
        <begin position="1"/>
        <end position="10"/>
    </location>
</feature>
<name>A0A5K3F0M2_MESCO</name>
<dbReference type="AlphaFoldDB" id="A0A5K3F0M2"/>
<feature type="region of interest" description="Disordered" evidence="1">
    <location>
        <begin position="1"/>
        <end position="22"/>
    </location>
</feature>